<dbReference type="Proteomes" id="UP000037122">
    <property type="component" value="Unassembled WGS sequence"/>
</dbReference>
<proteinExistence type="predicted"/>
<protein>
    <submittedName>
        <fullName evidence="1">Uncharacterized protein</fullName>
    </submittedName>
</protein>
<dbReference type="VEuPathDB" id="FungiDB:QG37_04745"/>
<sequence>MSNAANTAKDIGVGLVGSLGGNKVADAVGGGNVSHIVGGIAGGIGAGAAADKGEEKMEEKKD</sequence>
<organism evidence="1 2">
    <name type="scientific">Candidozyma auris</name>
    <name type="common">Yeast</name>
    <name type="synonym">Candida auris</name>
    <dbReference type="NCBI Taxonomy" id="498019"/>
    <lineage>
        <taxon>Eukaryota</taxon>
        <taxon>Fungi</taxon>
        <taxon>Dikarya</taxon>
        <taxon>Ascomycota</taxon>
        <taxon>Saccharomycotina</taxon>
        <taxon>Pichiomycetes</taxon>
        <taxon>Metschnikowiaceae</taxon>
        <taxon>Candidozyma</taxon>
    </lineage>
</organism>
<gene>
    <name evidence="1" type="ORF">QG37_04745</name>
</gene>
<reference evidence="2" key="1">
    <citation type="journal article" date="2015" name="BMC Genomics">
        <title>Draft genome of a commonly misdiagnosed multidrug resistant pathogen Candida auris.</title>
        <authorList>
            <person name="Chatterjee S."/>
            <person name="Alampalli S.V."/>
            <person name="Nageshan R.K."/>
            <person name="Chettiar S.T."/>
            <person name="Joshi S."/>
            <person name="Tatu U.S."/>
        </authorList>
    </citation>
    <scope>NUCLEOTIDE SEQUENCE [LARGE SCALE GENOMIC DNA]</scope>
    <source>
        <strain evidence="2">6684</strain>
    </source>
</reference>
<evidence type="ECO:0000313" key="1">
    <source>
        <dbReference type="EMBL" id="KND98394.1"/>
    </source>
</evidence>
<dbReference type="AlphaFoldDB" id="A0A0L0NWH1"/>
<evidence type="ECO:0000313" key="2">
    <source>
        <dbReference type="Proteomes" id="UP000037122"/>
    </source>
</evidence>
<accession>A0A0L0NWH1</accession>
<comment type="caution">
    <text evidence="1">The sequence shown here is derived from an EMBL/GenBank/DDBJ whole genome shotgun (WGS) entry which is preliminary data.</text>
</comment>
<dbReference type="EMBL" id="LGST01000032">
    <property type="protein sequence ID" value="KND98394.1"/>
    <property type="molecule type" value="Genomic_DNA"/>
</dbReference>
<name>A0A0L0NWH1_CANAR</name>